<dbReference type="SUPFAM" id="SSF54786">
    <property type="entry name" value="YcfA/nrd intein domain"/>
    <property type="match status" value="1"/>
</dbReference>
<dbReference type="InterPro" id="IPR012933">
    <property type="entry name" value="HicA_mRNA_interferase"/>
</dbReference>
<organism evidence="8 9">
    <name type="scientific">Nitrospina watsonii</name>
    <dbReference type="NCBI Taxonomy" id="1323948"/>
    <lineage>
        <taxon>Bacteria</taxon>
        <taxon>Pseudomonadati</taxon>
        <taxon>Nitrospinota/Tectimicrobiota group</taxon>
        <taxon>Nitrospinota</taxon>
        <taxon>Nitrospinia</taxon>
        <taxon>Nitrospinales</taxon>
        <taxon>Nitrospinaceae</taxon>
        <taxon>Nitrospina</taxon>
    </lineage>
</organism>
<evidence type="ECO:0000256" key="3">
    <source>
        <dbReference type="ARBA" id="ARBA00022722"/>
    </source>
</evidence>
<dbReference type="InterPro" id="IPR038570">
    <property type="entry name" value="HicA_sf"/>
</dbReference>
<protein>
    <recommendedName>
        <fullName evidence="10">Type II toxin-antitoxin system HicA family toxin</fullName>
    </recommendedName>
</protein>
<evidence type="ECO:0000256" key="6">
    <source>
        <dbReference type="ARBA" id="ARBA00022884"/>
    </source>
</evidence>
<comment type="similarity">
    <text evidence="1">Belongs to the HicA mRNA interferase family.</text>
</comment>
<dbReference type="Pfam" id="PF07927">
    <property type="entry name" value="HicA_toxin"/>
    <property type="match status" value="1"/>
</dbReference>
<keyword evidence="3" id="KW-0540">Nuclease</keyword>
<evidence type="ECO:0000256" key="5">
    <source>
        <dbReference type="ARBA" id="ARBA00022801"/>
    </source>
</evidence>
<keyword evidence="9" id="KW-1185">Reference proteome</keyword>
<keyword evidence="6" id="KW-0694">RNA-binding</keyword>
<evidence type="ECO:0000256" key="4">
    <source>
        <dbReference type="ARBA" id="ARBA00022759"/>
    </source>
</evidence>
<proteinExistence type="inferred from homology"/>
<evidence type="ECO:0000313" key="9">
    <source>
        <dbReference type="Proteomes" id="UP001157733"/>
    </source>
</evidence>
<evidence type="ECO:0008006" key="10">
    <source>
        <dbReference type="Google" id="ProtNLM"/>
    </source>
</evidence>
<keyword evidence="7" id="KW-0346">Stress response</keyword>
<keyword evidence="4" id="KW-0255">Endonuclease</keyword>
<evidence type="ECO:0000313" key="8">
    <source>
        <dbReference type="EMBL" id="CAI2717198.1"/>
    </source>
</evidence>
<evidence type="ECO:0000256" key="7">
    <source>
        <dbReference type="ARBA" id="ARBA00023016"/>
    </source>
</evidence>
<name>A0ABM9HAP3_9BACT</name>
<evidence type="ECO:0000256" key="2">
    <source>
        <dbReference type="ARBA" id="ARBA00022649"/>
    </source>
</evidence>
<evidence type="ECO:0000256" key="1">
    <source>
        <dbReference type="ARBA" id="ARBA00006620"/>
    </source>
</evidence>
<reference evidence="8 9" key="1">
    <citation type="submission" date="2022-09" db="EMBL/GenBank/DDBJ databases">
        <authorList>
            <person name="Kop L."/>
        </authorList>
    </citation>
    <scope>NUCLEOTIDE SEQUENCE [LARGE SCALE GENOMIC DNA]</scope>
    <source>
        <strain evidence="8 9">347</strain>
    </source>
</reference>
<dbReference type="Proteomes" id="UP001157733">
    <property type="component" value="Chromosome"/>
</dbReference>
<accession>A0ABM9HAP3</accession>
<gene>
    <name evidence="8" type="ORF">NSPWAT_0339</name>
</gene>
<keyword evidence="2" id="KW-1277">Toxin-antitoxin system</keyword>
<dbReference type="Gene3D" id="3.30.920.30">
    <property type="entry name" value="Hypothetical protein"/>
    <property type="match status" value="1"/>
</dbReference>
<dbReference type="EMBL" id="OX336137">
    <property type="protein sequence ID" value="CAI2717198.1"/>
    <property type="molecule type" value="Genomic_DNA"/>
</dbReference>
<sequence length="41" mass="4819">MMVKPDYEYTLSIPQHKEIGIGLLKKLLRQANITSEEFRNL</sequence>
<keyword evidence="5" id="KW-0378">Hydrolase</keyword>